<evidence type="ECO:0000313" key="1">
    <source>
        <dbReference type="EMBL" id="KAJ0036001.1"/>
    </source>
</evidence>
<reference evidence="2" key="1">
    <citation type="journal article" date="2023" name="G3 (Bethesda)">
        <title>Genome assembly and association tests identify interacting loci associated with vigor, precocity, and sex in interspecific pistachio rootstocks.</title>
        <authorList>
            <person name="Palmer W."/>
            <person name="Jacygrad E."/>
            <person name="Sagayaradj S."/>
            <person name="Cavanaugh K."/>
            <person name="Han R."/>
            <person name="Bertier L."/>
            <person name="Beede B."/>
            <person name="Kafkas S."/>
            <person name="Golino D."/>
            <person name="Preece J."/>
            <person name="Michelmore R."/>
        </authorList>
    </citation>
    <scope>NUCLEOTIDE SEQUENCE [LARGE SCALE GENOMIC DNA]</scope>
</reference>
<gene>
    <name evidence="1" type="ORF">Pint_25312</name>
</gene>
<dbReference type="EMBL" id="CM047742">
    <property type="protein sequence ID" value="KAJ0036001.1"/>
    <property type="molecule type" value="Genomic_DNA"/>
</dbReference>
<name>A0ACC0YFT8_9ROSI</name>
<dbReference type="Proteomes" id="UP001163603">
    <property type="component" value="Chromosome 7"/>
</dbReference>
<evidence type="ECO:0000313" key="2">
    <source>
        <dbReference type="Proteomes" id="UP001163603"/>
    </source>
</evidence>
<proteinExistence type="predicted"/>
<sequence length="439" mass="50763">MDDTILSSHKNKNYDHFSKTLGDSLCQKLGELSEDSCNDPTIFKLPKHLRKVNEKAYEPQILAIGPYHRGKKHLMAMETQKVQNLKKLLEDDRGKKYVEGCALAMRELEKEARACYVESELDGDLKTTDAFVEMMLLDACFIVKLLGGTSKHINFGDNIRKGGWIMSAIRRDLLLVENQLPFFVLHAFFVEMMKVQDKGNDNNICDLILHFFDDLVPDCKLKNNMFKIERINHVLDLIHLNWSPFSSETEDKWGFIRCATELKEAGIKFKSPKVDEKNASSLFGIKFENGIMKIPMLKIDDNSESFFRNLIAHEQLLHDPDYSYVTDYLKFMNCLMNTSGDVELLCQSEVVQNGLGDDKVLANMFNRLSDNVTFFPASFRYYELFRQVNNHCGRRWNKWKANLRHKYFNTPWALISFIAAVFLLLLTVAQTVFTVLPYV</sequence>
<keyword evidence="2" id="KW-1185">Reference proteome</keyword>
<comment type="caution">
    <text evidence="1">The sequence shown here is derived from an EMBL/GenBank/DDBJ whole genome shotgun (WGS) entry which is preliminary data.</text>
</comment>
<accession>A0ACC0YFT8</accession>
<organism evidence="1 2">
    <name type="scientific">Pistacia integerrima</name>
    <dbReference type="NCBI Taxonomy" id="434235"/>
    <lineage>
        <taxon>Eukaryota</taxon>
        <taxon>Viridiplantae</taxon>
        <taxon>Streptophyta</taxon>
        <taxon>Embryophyta</taxon>
        <taxon>Tracheophyta</taxon>
        <taxon>Spermatophyta</taxon>
        <taxon>Magnoliopsida</taxon>
        <taxon>eudicotyledons</taxon>
        <taxon>Gunneridae</taxon>
        <taxon>Pentapetalae</taxon>
        <taxon>rosids</taxon>
        <taxon>malvids</taxon>
        <taxon>Sapindales</taxon>
        <taxon>Anacardiaceae</taxon>
        <taxon>Pistacia</taxon>
    </lineage>
</organism>
<protein>
    <submittedName>
        <fullName evidence="1">Uncharacterized protein</fullName>
    </submittedName>
</protein>